<dbReference type="Gene3D" id="1.20.1600.10">
    <property type="entry name" value="Outer membrane efflux proteins (OEP)"/>
    <property type="match status" value="1"/>
</dbReference>
<sequence>MKKLLMVAVAIAGLGGCAVGPDYQRPDMDVLAPGYEVGEPATDAESLANVEWFDLFDDPYLEQLIRTALAQNTDLSIALTRVEEARARMGVEKSGYGPEIRGSLNTNVAPGGGGDDATYNAGVGFTWELDVLGKIGRANEAAQASLLATEEGSRAVMSTLVVSVAQTWFALLELDEELRIVERTLVTREQSLALVQSQVEAGVASRAEERQVAAEVAATRTRLPEIRKAIAHAENTLSILLGQSPRHFDDRPEGLPVRNLGNRALALGVPAELLDRRPDVRSAEQQLHAATAKVGVAVANRFPFPTIGLSGFAGRYATDFGDLGSSGNSLNFSGWGPYIDLPIIDWGRAKGNEEAARAATRSALYAYRGAVLQALKEVSDGVYAYDYSAAAIEANQDYLTAVQSSLEVQRSLFSSGVADYLSVLDSERQLLSAELNLARAQLSQLVAYLDIYRALGGGWSDTDLVSVAEAQAPTDD</sequence>
<evidence type="ECO:0000256" key="2">
    <source>
        <dbReference type="ARBA" id="ARBA00022452"/>
    </source>
</evidence>
<evidence type="ECO:0000256" key="1">
    <source>
        <dbReference type="ARBA" id="ARBA00007613"/>
    </source>
</evidence>
<proteinExistence type="inferred from homology"/>
<dbReference type="InterPro" id="IPR003423">
    <property type="entry name" value="OMP_efflux"/>
</dbReference>
<protein>
    <submittedName>
        <fullName evidence="5">TolC family protein</fullName>
    </submittedName>
</protein>
<keyword evidence="6" id="KW-1185">Reference proteome</keyword>
<comment type="caution">
    <text evidence="5">The sequence shown here is derived from an EMBL/GenBank/DDBJ whole genome shotgun (WGS) entry which is preliminary data.</text>
</comment>
<dbReference type="Proteomes" id="UP000664344">
    <property type="component" value="Unassembled WGS sequence"/>
</dbReference>
<evidence type="ECO:0000256" key="3">
    <source>
        <dbReference type="ARBA" id="ARBA00023237"/>
    </source>
</evidence>
<gene>
    <name evidence="5" type="ORF">JYP53_07385</name>
</gene>
<keyword evidence="3" id="KW-0998">Cell outer membrane</keyword>
<evidence type="ECO:0000313" key="6">
    <source>
        <dbReference type="Proteomes" id="UP000664344"/>
    </source>
</evidence>
<dbReference type="SUPFAM" id="SSF56954">
    <property type="entry name" value="Outer membrane efflux proteins (OEP)"/>
    <property type="match status" value="1"/>
</dbReference>
<dbReference type="PROSITE" id="PS51257">
    <property type="entry name" value="PROKAR_LIPOPROTEIN"/>
    <property type="match status" value="1"/>
</dbReference>
<dbReference type="Gene3D" id="2.20.200.10">
    <property type="entry name" value="Outer membrane efflux proteins (OEP)"/>
    <property type="match status" value="1"/>
</dbReference>
<keyword evidence="4" id="KW-0449">Lipoprotein</keyword>
<accession>A0ABS3BEE7</accession>
<reference evidence="5 6" key="1">
    <citation type="submission" date="2021-02" db="EMBL/GenBank/DDBJ databases">
        <title>PHA producing bacteria isolated from coastal sediment in Guangdong, Shenzhen.</title>
        <authorList>
            <person name="Zheng W."/>
            <person name="Yu S."/>
            <person name="Huang Y."/>
        </authorList>
    </citation>
    <scope>NUCLEOTIDE SEQUENCE [LARGE SCALE GENOMIC DNA]</scope>
    <source>
        <strain evidence="5 6">TN21-5</strain>
    </source>
</reference>
<dbReference type="RefSeq" id="WP_206557127.1">
    <property type="nucleotide sequence ID" value="NZ_JAFKDB010000008.1"/>
</dbReference>
<name>A0ABS3BEE7_9GAMM</name>
<comment type="subcellular location">
    <subcellularLocation>
        <location evidence="4">Cell outer membrane</location>
        <topology evidence="4">Lipid-anchor</topology>
    </subcellularLocation>
</comment>
<keyword evidence="4" id="KW-0812">Transmembrane</keyword>
<dbReference type="EMBL" id="JAFKDB010000008">
    <property type="protein sequence ID" value="MBN7769720.1"/>
    <property type="molecule type" value="Genomic_DNA"/>
</dbReference>
<keyword evidence="4" id="KW-0564">Palmitate</keyword>
<dbReference type="InterPro" id="IPR010131">
    <property type="entry name" value="MdtP/NodT-like"/>
</dbReference>
<dbReference type="PANTHER" id="PTHR30203">
    <property type="entry name" value="OUTER MEMBRANE CATION EFFLUX PROTEIN"/>
    <property type="match status" value="1"/>
</dbReference>
<dbReference type="NCBIfam" id="TIGR01845">
    <property type="entry name" value="outer_NodT"/>
    <property type="match status" value="1"/>
</dbReference>
<keyword evidence="2 4" id="KW-1134">Transmembrane beta strand</keyword>
<organism evidence="5 6">
    <name type="scientific">Marinobacter daepoensis</name>
    <dbReference type="NCBI Taxonomy" id="262077"/>
    <lineage>
        <taxon>Bacteria</taxon>
        <taxon>Pseudomonadati</taxon>
        <taxon>Pseudomonadota</taxon>
        <taxon>Gammaproteobacteria</taxon>
        <taxon>Pseudomonadales</taxon>
        <taxon>Marinobacteraceae</taxon>
        <taxon>Marinobacter</taxon>
    </lineage>
</organism>
<evidence type="ECO:0000256" key="4">
    <source>
        <dbReference type="RuleBase" id="RU362097"/>
    </source>
</evidence>
<comment type="similarity">
    <text evidence="1 4">Belongs to the outer membrane factor (OMF) (TC 1.B.17) family.</text>
</comment>
<evidence type="ECO:0000313" key="5">
    <source>
        <dbReference type="EMBL" id="MBN7769720.1"/>
    </source>
</evidence>
<dbReference type="Pfam" id="PF02321">
    <property type="entry name" value="OEP"/>
    <property type="match status" value="2"/>
</dbReference>
<keyword evidence="4" id="KW-0472">Membrane</keyword>